<feature type="region of interest" description="Disordered" evidence="1">
    <location>
        <begin position="1"/>
        <end position="57"/>
    </location>
</feature>
<sequence>MKRPSVSSRGSSSSDASNDAASMRLTALRGQEPSDAAALLQSEPGPPSRHPRASVTTSSFAQLPAVLALCQQPRAHSHGARARLIMSSIVPDMGDDGAVLPHCTWHPETADGGNVPQGGRWDARSSGTAWRGWLSPRRRRHRSEGGEIFKLIIAQPVRFAFMSDYENKLCERPRQGASLNGDAAVVCVLRLRSENPTNVPDAWPSHWDIDEDGYIGDEDVGHMGEGHSGTITALEIELLGKSLRADLPTVNKDVLILMAAYEGNMDRYARLARPDLIRGEEACIVRDIYHSTCFVKWWRTRNSLAAAVNARRRMVNDLSHLTPEIADEDLPDLTWYPWRLEVNTLFEVVRREPKMWPTPGHLKDISA</sequence>
<accession>A0A179I7P7</accession>
<reference evidence="2 3" key="1">
    <citation type="submission" date="2016-03" db="EMBL/GenBank/DDBJ databases">
        <title>Fine-scale spatial genetic structure of a fungal parasite of coffee scale insects.</title>
        <authorList>
            <person name="Jackson D."/>
            <person name="Zemenick K.A."/>
            <person name="Malloure B."/>
            <person name="Quandt C.A."/>
            <person name="James T.Y."/>
        </authorList>
    </citation>
    <scope>NUCLEOTIDE SEQUENCE [LARGE SCALE GENOMIC DNA]</scope>
    <source>
        <strain evidence="2 3">UM487</strain>
    </source>
</reference>
<evidence type="ECO:0000313" key="2">
    <source>
        <dbReference type="EMBL" id="OAQ98304.1"/>
    </source>
</evidence>
<gene>
    <name evidence="2" type="ORF">LLEC1_03592</name>
</gene>
<proteinExistence type="predicted"/>
<evidence type="ECO:0000313" key="3">
    <source>
        <dbReference type="Proteomes" id="UP000243081"/>
    </source>
</evidence>
<dbReference type="AlphaFoldDB" id="A0A179I7P7"/>
<dbReference type="OrthoDB" id="4360026at2759"/>
<organism evidence="2 3">
    <name type="scientific">Cordyceps confragosa</name>
    <name type="common">Lecanicillium lecanii</name>
    <dbReference type="NCBI Taxonomy" id="2714763"/>
    <lineage>
        <taxon>Eukaryota</taxon>
        <taxon>Fungi</taxon>
        <taxon>Dikarya</taxon>
        <taxon>Ascomycota</taxon>
        <taxon>Pezizomycotina</taxon>
        <taxon>Sordariomycetes</taxon>
        <taxon>Hypocreomycetidae</taxon>
        <taxon>Hypocreales</taxon>
        <taxon>Cordycipitaceae</taxon>
        <taxon>Akanthomyces</taxon>
    </lineage>
</organism>
<dbReference type="EMBL" id="LUKN01002933">
    <property type="protein sequence ID" value="OAQ98304.1"/>
    <property type="molecule type" value="Genomic_DNA"/>
</dbReference>
<name>A0A179I7P7_CORDF</name>
<feature type="compositionally biased region" description="Low complexity" evidence="1">
    <location>
        <begin position="1"/>
        <end position="22"/>
    </location>
</feature>
<comment type="caution">
    <text evidence="2">The sequence shown here is derived from an EMBL/GenBank/DDBJ whole genome shotgun (WGS) entry which is preliminary data.</text>
</comment>
<protein>
    <submittedName>
        <fullName evidence="2">Uncharacterized protein</fullName>
    </submittedName>
</protein>
<evidence type="ECO:0000256" key="1">
    <source>
        <dbReference type="SAM" id="MobiDB-lite"/>
    </source>
</evidence>
<keyword evidence="3" id="KW-1185">Reference proteome</keyword>
<dbReference type="Proteomes" id="UP000243081">
    <property type="component" value="Unassembled WGS sequence"/>
</dbReference>